<protein>
    <submittedName>
        <fullName evidence="3">Uncharacterized protein</fullName>
    </submittedName>
</protein>
<reference evidence="3 4" key="1">
    <citation type="submission" date="2019-03" db="EMBL/GenBank/DDBJ databases">
        <title>Genomic Encyclopedia of Type Strains, Phase IV (KMG-IV): sequencing the most valuable type-strain genomes for metagenomic binning, comparative biology and taxonomic classification.</title>
        <authorList>
            <person name="Goeker M."/>
        </authorList>
    </citation>
    <scope>NUCLEOTIDE SEQUENCE [LARGE SCALE GENOMIC DNA]</scope>
    <source>
        <strain evidence="3 4">DSM 28559</strain>
    </source>
</reference>
<feature type="coiled-coil region" evidence="1">
    <location>
        <begin position="1313"/>
        <end position="1375"/>
    </location>
</feature>
<evidence type="ECO:0000313" key="3">
    <source>
        <dbReference type="EMBL" id="TCO86546.1"/>
    </source>
</evidence>
<dbReference type="EMBL" id="SLXA01000001">
    <property type="protein sequence ID" value="TCO86546.1"/>
    <property type="molecule type" value="Genomic_DNA"/>
</dbReference>
<keyword evidence="4" id="KW-1185">Reference proteome</keyword>
<feature type="coiled-coil region" evidence="1">
    <location>
        <begin position="1408"/>
        <end position="1464"/>
    </location>
</feature>
<evidence type="ECO:0000313" key="4">
    <source>
        <dbReference type="Proteomes" id="UP000295711"/>
    </source>
</evidence>
<dbReference type="PANTHER" id="PTHR23159:SF31">
    <property type="entry name" value="CENTROSOME-ASSOCIATED PROTEIN CEP250 ISOFORM X1"/>
    <property type="match status" value="1"/>
</dbReference>
<name>A0A4R2LR24_9FIRM</name>
<feature type="region of interest" description="Disordered" evidence="2">
    <location>
        <begin position="1580"/>
        <end position="1617"/>
    </location>
</feature>
<comment type="caution">
    <text evidence="3">The sequence shown here is derived from an EMBL/GenBank/DDBJ whole genome shotgun (WGS) entry which is preliminary data.</text>
</comment>
<sequence length="1783" mass="197165">MDNANDVNTVLKSSGVEKDFAQKALKRSIFSDDATIALKGLKNSGDSLTSLENIFTGIGTTLKATLTNPLTWIAGAGIAAVGALIYKATEFDRAVNTSTKSQSAYASSANELSELTSQLDTAAARISELQALKQQQKISPAESTELNLLILQNSELERQILLKEKSASRLSDIAVNDALSALKQKNTVDLVPTENSENGSDTKKVYDDFGTAYYAYDQTDILTATEKEIQKLEDLKETKASLMAEIKNPLTSSERKTEAEKELQDTEAEITKLTHNVTDQIQDLQILHGGLSDPMTGLMKEGMSAEAQNAYRSLTDVLNNFNTLNLTGPEAELAKLDNFFNGSSGRNYIKDALMAASDAGENLEDTLRGMGLGLKDLGIDNVNTLKQYLDDAQASAEAAAQSTGAFDGSLESVQTAFATVNKGNDWSNMAGYIEQANELYKQGLIGTDDFQSVAQLISPEKIDISDGENKAEAYAKAWENAYEKVSRWFNAETPDESIMNFARDLDAVDGTIGNLDDSLVSINEDDGRFKVDFKFKSTAEAAKELGTSVEVVEALLHKFEDYGYELDDVLFSGEGLDAYKQSLEGIRTVFDSLSDGASKERLGGLLEQWDSDYAYFLEHPEELDNEQILKLQFEYDMASLESEIDHLQELWNEGYRSAEIGASLNASKRAYREEREKNSGYDEEDDIGYRAASDKIEELQSKFNSNQSDADRENIQSQISAILDLQNAFQDAFNDGDAVDWESFLNSEQAMSVMEDIMNSTNLSKEDLENLLNIDFEALASNEPVIKVTAEADVSSIEAQVSDMEIGETLTFNADISGVEQEIEAVKNEDGTISYFTEIDGTRTQFELNKNGTITYTVNEVPGTEVDTSDDSCERTVNEVPGETVQTVPVATSTANFNLGSYPTSLPPIYQTVYQVPFKLSSGEGGHVTGTLLSPAHADGKVSLPQNETALVNELGTESIIRNGKWMLIPGGMHREHLKKGDIILNANQTKSLIKYGKAAGKGRAYAEGTLNSVLSNAYASGSGDAPEPETFDWIENRIKHLESLTEDWKNKLESVTTFKAQNSYISQIILAIQNEISNLNASYNAYMAKAASLGLGSDYVEKIQSGQLVIEDITDEDLQEKIKEYQDWYDKAEDCRKSIEDLKLDVKDLNEERVDNITDDFGNLSSLFKTIIGHYETLNELAEKQGKSLGRSDYDALIKYNNELKAVKSEELKNIQAEFDRLMKTQEDFAGSDLYMDMQEHIFSLKDDIASINIELEDIKDTIVESDFSAFKKNESHLKSFADELDRVGDLLNENNFFNDNGSFTASGLTKIALISEQMTTAKQLMAEYENAIDQLGKHLSMGNISQEEYNESLEEYREGAQNAAADVKRYKEAILDLVKDGLKQELDANKELISARKEALKGLKDYDNYQKKIEDKNKDIQQLQAQLAALEGQTGQNVDRQRRELQARLKELEADKQELMDDRAYDLRMEGYDKAQDDLQERYDAYIKDLESNTQTQEKVISDTLKNVRDNYGSVAGELNKIGVNMSEDIAGPWLSAKNAAKQYTDAMKDAAAKSTIVTDKIDTSKREDSSVIQSIAPKPAEKGHESPTDQTHQPDGPSGPKSPNDLGLDPSPSTKGLSWLAKEVSIHDRLLYNGWAASDRNYQLLHEWAGGQGSWTGTAEQNIHILNALKSAGFSHGGILESTGEDGIFLGRNKEAVLTETQWNTIRNLADAAPVLVHPLPQFSAPQNPDTVTNVFDAPLIQVEGKADEYTVRELRQLARSIAPMIGKEFYKDARKIGLK</sequence>
<dbReference type="Proteomes" id="UP000295711">
    <property type="component" value="Unassembled WGS sequence"/>
</dbReference>
<feature type="coiled-coil region" evidence="1">
    <location>
        <begin position="225"/>
        <end position="276"/>
    </location>
</feature>
<dbReference type="PANTHER" id="PTHR23159">
    <property type="entry name" value="CENTROSOMAL PROTEIN 2"/>
    <property type="match status" value="1"/>
</dbReference>
<evidence type="ECO:0000256" key="2">
    <source>
        <dbReference type="SAM" id="MobiDB-lite"/>
    </source>
</evidence>
<evidence type="ECO:0000256" key="1">
    <source>
        <dbReference type="SAM" id="Coils"/>
    </source>
</evidence>
<gene>
    <name evidence="3" type="ORF">EV212_101337</name>
</gene>
<accession>A0A4R2LR24</accession>
<keyword evidence="1" id="KW-0175">Coiled coil</keyword>
<proteinExistence type="predicted"/>
<organism evidence="3 4">
    <name type="scientific">Frisingicoccus caecimuris</name>
    <dbReference type="NCBI Taxonomy" id="1796636"/>
    <lineage>
        <taxon>Bacteria</taxon>
        <taxon>Bacillati</taxon>
        <taxon>Bacillota</taxon>
        <taxon>Clostridia</taxon>
        <taxon>Lachnospirales</taxon>
        <taxon>Lachnospiraceae</taxon>
        <taxon>Frisingicoccus</taxon>
    </lineage>
</organism>